<evidence type="ECO:0000259" key="8">
    <source>
        <dbReference type="PROSITE" id="PS51220"/>
    </source>
</evidence>
<proteinExistence type="predicted"/>
<feature type="compositionally biased region" description="Low complexity" evidence="6">
    <location>
        <begin position="58"/>
        <end position="91"/>
    </location>
</feature>
<keyword evidence="4" id="KW-0472">Membrane</keyword>
<feature type="compositionally biased region" description="Polar residues" evidence="6">
    <location>
        <begin position="476"/>
        <end position="490"/>
    </location>
</feature>
<evidence type="ECO:0000256" key="2">
    <source>
        <dbReference type="ARBA" id="ARBA00022692"/>
    </source>
</evidence>
<feature type="domain" description="AMOP" evidence="7">
    <location>
        <begin position="1825"/>
        <end position="1873"/>
    </location>
</feature>
<feature type="compositionally biased region" description="Low complexity" evidence="6">
    <location>
        <begin position="700"/>
        <end position="712"/>
    </location>
</feature>
<dbReference type="PROSITE" id="PS51220">
    <property type="entry name" value="NIDO"/>
    <property type="match status" value="1"/>
</dbReference>
<dbReference type="InterPro" id="IPR051495">
    <property type="entry name" value="Epithelial_Barrier/Signaling"/>
</dbReference>
<feature type="compositionally biased region" description="Low complexity" evidence="6">
    <location>
        <begin position="740"/>
        <end position="751"/>
    </location>
</feature>
<feature type="compositionally biased region" description="Polar residues" evidence="6">
    <location>
        <begin position="937"/>
        <end position="955"/>
    </location>
</feature>
<dbReference type="InterPro" id="IPR003886">
    <property type="entry name" value="NIDO_dom"/>
</dbReference>
<feature type="compositionally biased region" description="Polar residues" evidence="6">
    <location>
        <begin position="1163"/>
        <end position="1185"/>
    </location>
</feature>
<feature type="region of interest" description="Disordered" evidence="6">
    <location>
        <begin position="634"/>
        <end position="1233"/>
    </location>
</feature>
<name>A0A226MPL7_CALSU</name>
<evidence type="ECO:0000313" key="10">
    <source>
        <dbReference type="Proteomes" id="UP000198323"/>
    </source>
</evidence>
<dbReference type="PANTHER" id="PTHR13802:SF52">
    <property type="entry name" value="MUCIN-4"/>
    <property type="match status" value="1"/>
</dbReference>
<feature type="domain" description="NIDO" evidence="8">
    <location>
        <begin position="1666"/>
        <end position="1824"/>
    </location>
</feature>
<dbReference type="GO" id="GO:0016020">
    <property type="term" value="C:membrane"/>
    <property type="evidence" value="ECO:0007669"/>
    <property type="project" value="UniProtKB-SubCell"/>
</dbReference>
<dbReference type="Pfam" id="PF06119">
    <property type="entry name" value="NIDO"/>
    <property type="match status" value="1"/>
</dbReference>
<evidence type="ECO:0000313" key="9">
    <source>
        <dbReference type="EMBL" id="OXB57188.1"/>
    </source>
</evidence>
<feature type="region of interest" description="Disordered" evidence="6">
    <location>
        <begin position="1401"/>
        <end position="1518"/>
    </location>
</feature>
<dbReference type="STRING" id="9009.A0A226MPL7"/>
<evidence type="ECO:0000256" key="1">
    <source>
        <dbReference type="ARBA" id="ARBA00004370"/>
    </source>
</evidence>
<feature type="compositionally biased region" description="Low complexity" evidence="6">
    <location>
        <begin position="1488"/>
        <end position="1499"/>
    </location>
</feature>
<feature type="compositionally biased region" description="Low complexity" evidence="6">
    <location>
        <begin position="679"/>
        <end position="690"/>
    </location>
</feature>
<feature type="region of interest" description="Disordered" evidence="6">
    <location>
        <begin position="475"/>
        <end position="602"/>
    </location>
</feature>
<dbReference type="EMBL" id="MCFN01000566">
    <property type="protein sequence ID" value="OXB57188.1"/>
    <property type="molecule type" value="Genomic_DNA"/>
</dbReference>
<keyword evidence="3" id="KW-1133">Transmembrane helix</keyword>
<evidence type="ECO:0000259" key="7">
    <source>
        <dbReference type="PROSITE" id="PS50856"/>
    </source>
</evidence>
<feature type="compositionally biased region" description="Polar residues" evidence="6">
    <location>
        <begin position="654"/>
        <end position="669"/>
    </location>
</feature>
<comment type="caution">
    <text evidence="9">The sequence shown here is derived from an EMBL/GenBank/DDBJ whole genome shotgun (WGS) entry which is preliminary data.</text>
</comment>
<organism evidence="9 10">
    <name type="scientific">Callipepla squamata</name>
    <name type="common">Scaled quail</name>
    <dbReference type="NCBI Taxonomy" id="9009"/>
    <lineage>
        <taxon>Eukaryota</taxon>
        <taxon>Metazoa</taxon>
        <taxon>Chordata</taxon>
        <taxon>Craniata</taxon>
        <taxon>Vertebrata</taxon>
        <taxon>Euteleostomi</taxon>
        <taxon>Archelosauria</taxon>
        <taxon>Archosauria</taxon>
        <taxon>Dinosauria</taxon>
        <taxon>Saurischia</taxon>
        <taxon>Theropoda</taxon>
        <taxon>Coelurosauria</taxon>
        <taxon>Aves</taxon>
        <taxon>Neognathae</taxon>
        <taxon>Galloanserae</taxon>
        <taxon>Galliformes</taxon>
        <taxon>Odontophoridae</taxon>
        <taxon>Callipepla</taxon>
    </lineage>
</organism>
<evidence type="ECO:0008006" key="11">
    <source>
        <dbReference type="Google" id="ProtNLM"/>
    </source>
</evidence>
<feature type="compositionally biased region" description="Polar residues" evidence="6">
    <location>
        <begin position="1450"/>
        <end position="1468"/>
    </location>
</feature>
<evidence type="ECO:0000256" key="6">
    <source>
        <dbReference type="SAM" id="MobiDB-lite"/>
    </source>
</evidence>
<feature type="compositionally biased region" description="Polar residues" evidence="6">
    <location>
        <begin position="913"/>
        <end position="928"/>
    </location>
</feature>
<feature type="region of interest" description="Disordered" evidence="6">
    <location>
        <begin position="49"/>
        <end position="91"/>
    </location>
</feature>
<dbReference type="InterPro" id="IPR005533">
    <property type="entry name" value="AMOP_dom"/>
</dbReference>
<dbReference type="PROSITE" id="PS50856">
    <property type="entry name" value="AMOP"/>
    <property type="match status" value="1"/>
</dbReference>
<dbReference type="PANTHER" id="PTHR13802">
    <property type="entry name" value="MUCIN 4-RELATED"/>
    <property type="match status" value="1"/>
</dbReference>
<dbReference type="SMART" id="SM00539">
    <property type="entry name" value="NIDO"/>
    <property type="match status" value="1"/>
</dbReference>
<gene>
    <name evidence="9" type="ORF">ASZ78_000922</name>
</gene>
<dbReference type="GO" id="GO:0005176">
    <property type="term" value="F:ErbB-2 class receptor binding"/>
    <property type="evidence" value="ECO:0007669"/>
    <property type="project" value="TreeGrafter"/>
</dbReference>
<keyword evidence="2" id="KW-0812">Transmembrane</keyword>
<reference evidence="9 10" key="1">
    <citation type="submission" date="2016-07" db="EMBL/GenBank/DDBJ databases">
        <title>Disparate Historic Effective Population Sizes Predicted by Modern Levels of Genome Diversity for the Scaled Quail (Callipepla squamata) and the Northern Bobwhite (Colinus virginianus): Inferences from First and Second Generation Draft Genome Assemblies for Sympatric New World Quail.</title>
        <authorList>
            <person name="Oldeschulte D.L."/>
            <person name="Halley Y.A."/>
            <person name="Bhattarai E.K."/>
            <person name="Brashear W.A."/>
            <person name="Hill J."/>
            <person name="Metz R.P."/>
            <person name="Johnson C.D."/>
            <person name="Rollins D."/>
            <person name="Peterson M.J."/>
            <person name="Bickhart D.M."/>
            <person name="Decker J.E."/>
            <person name="Seabury C.M."/>
        </authorList>
    </citation>
    <scope>NUCLEOTIDE SEQUENCE [LARGE SCALE GENOMIC DNA]</scope>
    <source>
        <strain evidence="9 10">Texas</strain>
        <tissue evidence="9">Leg muscle</tissue>
    </source>
</reference>
<feature type="compositionally biased region" description="Low complexity" evidence="6">
    <location>
        <begin position="1198"/>
        <end position="1215"/>
    </location>
</feature>
<sequence length="1873" mass="186257">MAGARRGSCTGLCPRPPLVSLGVCCPPTPLSGSRDLYLLRMVIPAVSSPQPIHSMEPSTAATTSASSLDGSTTISAGPTPTPSTCPSAPSNTSASQLFLSMRLTTPLDVGNTTVQELLLAKSLCSPMTLMMKKEPCSPPPCPIIIMQQWPCWQTEDTRGPHRTPPPPPRAVRAMGPWKSWLGTAAAVPVTTEGPFAATSSQSEGPTALLLGTVGTSTVNDNVMAESIHMDPTTSPSFPSRAEPDSVTMTTAYNSHLGTGSNAGPSTGEITQAPTGVPQAGVDVATSLDATPEYQSGLASATAAAIVVTPQPNFTPSTEHNVTGTTTAAPLGSTPAFADVPASATREGAGLESTTDAIFLLSATIPTTAGTQPVTTTPLHPHINMLPTDTGAEVEGVTLPGDSHGDGRVPTSIPIPGAEGLLPTPWGEVLSGTVGDTPGWAALESGGEGDAANGDFGRADLSQLPPENVTALETAENPGQKSLLTDQTELSPANLLGPGDGDRQEAPAVLPSSPGSALADSEATAAPGVRGDTASLLPATDVQSNTDFPAPDTGVALPTGAVGPAESSLQTAPWLSPAGEEQSQLGTAPPALTDASGAPSSAFPAPGVAAGSLPATDDGVEAVVSPDFSAALGVSLPPPLEGSQPWETAADGPSTGLNSALGATNPSPSASDGAAWLVEGQQAQGDSGAGDTTQSENAEDSSPSPGSQSDTSPAASSTQKGPSDIAPEAALHPELFPAPAPGNGALAPALSPDGPAAPGHDLSGVGGAGSLPTEVLGAPSAALPPPSAVDGTVFEAEDGTEGGVSPDLGAAPEEPASPSLGSSQPWDTAVGAPEDIALPGAEGPGSDINSVLDAPSSVLYEPTGPPSPFFGVQPGAGLGMPGADGPDTSLSSALGAANPSPYASDGAALPSAGEQAQGNTGAGDTTQSEDSGDGSPYANAQSDTSPAASSTQQGSIDTAPGAELRPELFPAPAPGEGTLAPALSPDGPPAPGHDISGAGGAETIEVLGSPSAALPPPSAVDGTVFEANNGAEVAVSPDLGAAPEEPASPPLGSSQPWDTAIGAPEDTALPGAEGPGSDINSVLDAPSSVLYEPTGPPSPFFGVQPGAGLGMPGADGPDTSLSSALGAANPLSSTPDIPALPAVGEQAQSNAGTEDTTQSEDAGDSSPSIGSQSDTSPAASSTQQGPADTAPGAELHPELFPAPAPGDGALAPALFPDGPPAPSHDLSGAGGAGPIEALGFPSAALPPPSAVDGTVFEANNGAEAAVSPDLGAAPEEPASLSLGSSQPWDTAIGAPEDTALPAAEEPGNVFSSTLNAPTSSSYGLLVPPSPDSVVQPDRGLTVLGEEEQAPGGVSSTAILEPSLSLYPGTGLSPGTGLLPGAGFASNSASSIDVLAVPSVSESDGAAAPIPEAAPGSDIPSQDSPYEKVGPELSAAQGTNSAGGVAQAEIPESQNPYTDTSPASSSTQKGPSDIAPEAALHPELFPAPAPGNGALAPALSPDGPAAPGHDLSGVGGAGSLPTEVLGAPSAALPPPSAVDGTVFGTKDGAEAAVRPNLGAAIGEPGPPPLGSSQSWDTAAGAPEDTALPGAEGPGSDINSVLDAPSSVLYGPAGPPSPDTGVKPVPAVPLYGYGARENDREYVQRKVDFNSPLFKPETGFPFGKTLRDSLYSVMNGPTGVSSLCVPNPQEFLTLNSEKPPFVRDVEAKVRRYVRSSYSAAWTLKITWEKAPAYGARGDSRRTNTYQAVLTTDGFRAYVLILYQDGGMQWDYTQLPATNALIGYTSGDGYYRNDDLSQGSPAAKYRPDRYRGYNTDLRGLWLYKLESRVGINYRLKCLAWTGRQQEPRAWSQDLPACPCSLQQGQQDPRFRSSRGGK</sequence>
<feature type="compositionally biased region" description="Polar residues" evidence="6">
    <location>
        <begin position="1145"/>
        <end position="1155"/>
    </location>
</feature>
<evidence type="ECO:0000256" key="5">
    <source>
        <dbReference type="ARBA" id="ARBA00023157"/>
    </source>
</evidence>
<evidence type="ECO:0000256" key="4">
    <source>
        <dbReference type="ARBA" id="ARBA00023136"/>
    </source>
</evidence>
<feature type="compositionally biased region" description="Low complexity" evidence="6">
    <location>
        <begin position="1404"/>
        <end position="1413"/>
    </location>
</feature>
<dbReference type="GO" id="GO:0007160">
    <property type="term" value="P:cell-matrix adhesion"/>
    <property type="evidence" value="ECO:0007669"/>
    <property type="project" value="InterPro"/>
</dbReference>
<evidence type="ECO:0000256" key="3">
    <source>
        <dbReference type="ARBA" id="ARBA00022989"/>
    </source>
</evidence>
<dbReference type="OrthoDB" id="4405280at2759"/>
<keyword evidence="10" id="KW-1185">Reference proteome</keyword>
<protein>
    <recommendedName>
        <fullName evidence="11">NIDO domain-containing protein</fullName>
    </recommendedName>
</protein>
<accession>A0A226MPL7</accession>
<feature type="region of interest" description="Disordered" evidence="6">
    <location>
        <begin position="1558"/>
        <end position="1592"/>
    </location>
</feature>
<comment type="subcellular location">
    <subcellularLocation>
        <location evidence="1">Membrane</location>
    </subcellularLocation>
</comment>
<keyword evidence="5" id="KW-1015">Disulfide bond</keyword>
<dbReference type="Proteomes" id="UP000198323">
    <property type="component" value="Unassembled WGS sequence"/>
</dbReference>
<feature type="region of interest" description="Disordered" evidence="6">
    <location>
        <begin position="429"/>
        <end position="461"/>
    </location>
</feature>
<feature type="region of interest" description="Disordered" evidence="6">
    <location>
        <begin position="1266"/>
        <end position="1292"/>
    </location>
</feature>